<protein>
    <recommendedName>
        <fullName evidence="3">P-type Ca(2+) transporter</fullName>
        <ecNumber evidence="3">7.2.2.10</ecNumber>
    </recommendedName>
</protein>
<feature type="transmembrane region" description="Helical" evidence="14">
    <location>
        <begin position="82"/>
        <end position="103"/>
    </location>
</feature>
<keyword evidence="12 14" id="KW-0472">Membrane</keyword>
<evidence type="ECO:0000256" key="7">
    <source>
        <dbReference type="ARBA" id="ARBA00022723"/>
    </source>
</evidence>
<feature type="transmembrane region" description="Helical" evidence="14">
    <location>
        <begin position="714"/>
        <end position="736"/>
    </location>
</feature>
<feature type="transmembrane region" description="Helical" evidence="14">
    <location>
        <begin position="58"/>
        <end position="76"/>
    </location>
</feature>
<keyword evidence="11 14" id="KW-1133">Transmembrane helix</keyword>
<dbReference type="PANTHER" id="PTHR43294:SF21">
    <property type="entry name" value="CATION TRANSPORTING ATPASE"/>
    <property type="match status" value="1"/>
</dbReference>
<dbReference type="SUPFAM" id="SSF81665">
    <property type="entry name" value="Calcium ATPase, transmembrane domain M"/>
    <property type="match status" value="1"/>
</dbReference>
<evidence type="ECO:0000256" key="14">
    <source>
        <dbReference type="SAM" id="Phobius"/>
    </source>
</evidence>
<keyword evidence="6 14" id="KW-0812">Transmembrane</keyword>
<dbReference type="GO" id="GO:0046872">
    <property type="term" value="F:metal ion binding"/>
    <property type="evidence" value="ECO:0007669"/>
    <property type="project" value="UniProtKB-KW"/>
</dbReference>
<accession>A0A5S4ZNG8</accession>
<dbReference type="GO" id="GO:0005886">
    <property type="term" value="C:plasma membrane"/>
    <property type="evidence" value="ECO:0007669"/>
    <property type="project" value="UniProtKB-SubCell"/>
</dbReference>
<dbReference type="GO" id="GO:0005391">
    <property type="term" value="F:P-type sodium:potassium-exchanging transporter activity"/>
    <property type="evidence" value="ECO:0007669"/>
    <property type="project" value="TreeGrafter"/>
</dbReference>
<keyword evidence="17" id="KW-1185">Reference proteome</keyword>
<dbReference type="Gene3D" id="2.70.150.10">
    <property type="entry name" value="Calcium-transporting ATPase, cytoplasmic transduction domain A"/>
    <property type="match status" value="1"/>
</dbReference>
<keyword evidence="5" id="KW-0106">Calcium</keyword>
<feature type="transmembrane region" description="Helical" evidence="14">
    <location>
        <begin position="764"/>
        <end position="782"/>
    </location>
</feature>
<sequence>MIKHPHTLKFEDIIAHLNTDAENGLTGEEVQSRLAEYGENRLKEHAGISPWVILVNQFRNIIMVLLLGATAISLLLGDYVEAVAIVAVLVLNAMFGFVTEYKAEQAMDALKKMVTATAKVIRNGKLQEIDAAQLVPGDILVLEEGDQVTADARLVEAENLATVEASLTGESQPVNKKTDVLEQENLPVGDRKNMVYMGTVVVRGVGHAVVTATGQRTEIGSVSALLEQTGGEETPLEKRMAALGRSLAGISLAIAALMAAVGMAMGRPVIEVLETAIALAIAAVPEGLPAVTTITLAIGMTRMAKQNAIIRRLPAVETLGSTTVICTDKTGTLTENEMTLEQIWLGGRAVKVTGTGYKPEGGFLDGNHREQVRGDLELFLIAGALASNASINRNDTGQWDVVGDPTEGALVVAAMKGGFNPETARRSGYKELKEIPFNSDEKRMAVYYRMPDGQMLVMAKGAPGVIMESCTSMLKDGARVPLDRQVWQQVEEANDQMAHRGLRVLAVAYRPVDTVDEEPYRDLVLIGLAGIMDPPRKEAKQAIEEASQAGIRTIMITGDQPETARAIGDRLGLTHTDVVHGSSLQNMSKMELSNELAHTSIFARVNPKDKLEIVEALQKQGAIVAMTGDGVNDAPALKEADIGIAMGQEGTVVAKEAADMVLADDNFATIIRAVKEGRVIFDNITKFIHYLFSCNLSEIILIFVALLMGVPLPLVALQILWLNLVTDVFPALSLGWEPAERGIMSRPPRNPGQDILTNRFKLRLLVQGTVLALVSLGSYLFTLGATGDLAEARTVAFVTLATVQLFHVFNVRMGGIIKLDRSLFSNPLIWGAIALVLALLALAVYMPLLNRVLQTVPLTLENLIIVVIATVASVAVIQIMNRMRFLYDPA</sequence>
<dbReference type="InterPro" id="IPR023298">
    <property type="entry name" value="ATPase_P-typ_TM_dom_sf"/>
</dbReference>
<evidence type="ECO:0000313" key="16">
    <source>
        <dbReference type="EMBL" id="TYO93810.1"/>
    </source>
</evidence>
<dbReference type="NCBIfam" id="TIGR01494">
    <property type="entry name" value="ATPase_P-type"/>
    <property type="match status" value="3"/>
</dbReference>
<dbReference type="InterPro" id="IPR018303">
    <property type="entry name" value="ATPase_P-typ_P_site"/>
</dbReference>
<dbReference type="InterPro" id="IPR044492">
    <property type="entry name" value="P_typ_ATPase_HD_dom"/>
</dbReference>
<evidence type="ECO:0000256" key="3">
    <source>
        <dbReference type="ARBA" id="ARBA00012790"/>
    </source>
</evidence>
<dbReference type="InterPro" id="IPR036412">
    <property type="entry name" value="HAD-like_sf"/>
</dbReference>
<dbReference type="InterPro" id="IPR008250">
    <property type="entry name" value="ATPase_P-typ_transduc_dom_A_sf"/>
</dbReference>
<dbReference type="GO" id="GO:1990573">
    <property type="term" value="P:potassium ion import across plasma membrane"/>
    <property type="evidence" value="ECO:0007669"/>
    <property type="project" value="TreeGrafter"/>
</dbReference>
<dbReference type="PRINTS" id="PR00120">
    <property type="entry name" value="HATPASE"/>
</dbReference>
<dbReference type="GO" id="GO:0006883">
    <property type="term" value="P:intracellular sodium ion homeostasis"/>
    <property type="evidence" value="ECO:0007669"/>
    <property type="project" value="TreeGrafter"/>
</dbReference>
<evidence type="ECO:0000256" key="13">
    <source>
        <dbReference type="ARBA" id="ARBA00048694"/>
    </source>
</evidence>
<keyword evidence="5" id="KW-0109">Calcium transport</keyword>
<evidence type="ECO:0000256" key="11">
    <source>
        <dbReference type="ARBA" id="ARBA00022989"/>
    </source>
</evidence>
<dbReference type="InterPro" id="IPR023299">
    <property type="entry name" value="ATPase_P-typ_cyto_dom_N"/>
</dbReference>
<dbReference type="PANTHER" id="PTHR43294">
    <property type="entry name" value="SODIUM/POTASSIUM-TRANSPORTING ATPASE SUBUNIT ALPHA"/>
    <property type="match status" value="1"/>
</dbReference>
<dbReference type="SFLD" id="SFLDS00003">
    <property type="entry name" value="Haloacid_Dehalogenase"/>
    <property type="match status" value="1"/>
</dbReference>
<dbReference type="EC" id="7.2.2.10" evidence="3"/>
<dbReference type="SFLD" id="SFLDG00002">
    <property type="entry name" value="C1.7:_P-type_atpase_like"/>
    <property type="match status" value="1"/>
</dbReference>
<dbReference type="GO" id="GO:0016887">
    <property type="term" value="F:ATP hydrolysis activity"/>
    <property type="evidence" value="ECO:0007669"/>
    <property type="project" value="InterPro"/>
</dbReference>
<dbReference type="GO" id="GO:0030007">
    <property type="term" value="P:intracellular potassium ion homeostasis"/>
    <property type="evidence" value="ECO:0007669"/>
    <property type="project" value="TreeGrafter"/>
</dbReference>
<feature type="transmembrane region" description="Helical" evidence="14">
    <location>
        <begin position="687"/>
        <end position="708"/>
    </location>
</feature>
<dbReference type="Pfam" id="PF00690">
    <property type="entry name" value="Cation_ATPase_N"/>
    <property type="match status" value="1"/>
</dbReference>
<dbReference type="InterPro" id="IPR050510">
    <property type="entry name" value="Cation_transp_ATPase_P-type"/>
</dbReference>
<reference evidence="16 17" key="1">
    <citation type="submission" date="2019-07" db="EMBL/GenBank/DDBJ databases">
        <title>Genomic Encyclopedia of Type Strains, Phase I: the one thousand microbial genomes (KMG-I) project.</title>
        <authorList>
            <person name="Kyrpides N."/>
        </authorList>
    </citation>
    <scope>NUCLEOTIDE SEQUENCE [LARGE SCALE GENOMIC DNA]</scope>
    <source>
        <strain evidence="16 17">DSM 6562</strain>
    </source>
</reference>
<keyword evidence="4" id="KW-1003">Cell membrane</keyword>
<keyword evidence="7" id="KW-0479">Metal-binding</keyword>
<keyword evidence="5" id="KW-0813">Transport</keyword>
<dbReference type="PRINTS" id="PR00119">
    <property type="entry name" value="CATATPASE"/>
</dbReference>
<dbReference type="SUPFAM" id="SSF81660">
    <property type="entry name" value="Metal cation-transporting ATPase, ATP-binding domain N"/>
    <property type="match status" value="1"/>
</dbReference>
<evidence type="ECO:0000256" key="12">
    <source>
        <dbReference type="ARBA" id="ARBA00023136"/>
    </source>
</evidence>
<proteinExistence type="inferred from homology"/>
<feature type="transmembrane region" description="Helical" evidence="14">
    <location>
        <begin position="858"/>
        <end position="877"/>
    </location>
</feature>
<feature type="transmembrane region" description="Helical" evidence="14">
    <location>
        <begin position="276"/>
        <end position="298"/>
    </location>
</feature>
<feature type="transmembrane region" description="Helical" evidence="14">
    <location>
        <begin position="794"/>
        <end position="811"/>
    </location>
</feature>
<dbReference type="SUPFAM" id="SSF56784">
    <property type="entry name" value="HAD-like"/>
    <property type="match status" value="1"/>
</dbReference>
<dbReference type="Pfam" id="PF00122">
    <property type="entry name" value="E1-E2_ATPase"/>
    <property type="match status" value="1"/>
</dbReference>
<evidence type="ECO:0000256" key="8">
    <source>
        <dbReference type="ARBA" id="ARBA00022741"/>
    </source>
</evidence>
<dbReference type="AlphaFoldDB" id="A0A5S4ZNG8"/>
<evidence type="ECO:0000256" key="2">
    <source>
        <dbReference type="ARBA" id="ARBA00005675"/>
    </source>
</evidence>
<dbReference type="InterPro" id="IPR023214">
    <property type="entry name" value="HAD_sf"/>
</dbReference>
<dbReference type="InterPro" id="IPR059000">
    <property type="entry name" value="ATPase_P-type_domA"/>
</dbReference>
<keyword evidence="9" id="KW-0067">ATP-binding</keyword>
<evidence type="ECO:0000256" key="6">
    <source>
        <dbReference type="ARBA" id="ARBA00022692"/>
    </source>
</evidence>
<dbReference type="FunFam" id="2.70.150.10:FF:000016">
    <property type="entry name" value="Calcium-transporting P-type ATPase putative"/>
    <property type="match status" value="1"/>
</dbReference>
<feature type="domain" description="Cation-transporting P-type ATPase N-terminal" evidence="15">
    <location>
        <begin position="4"/>
        <end position="78"/>
    </location>
</feature>
<feature type="transmembrane region" description="Helical" evidence="14">
    <location>
        <begin position="823"/>
        <end position="846"/>
    </location>
</feature>
<dbReference type="Proteomes" id="UP000323166">
    <property type="component" value="Unassembled WGS sequence"/>
</dbReference>
<evidence type="ECO:0000256" key="1">
    <source>
        <dbReference type="ARBA" id="ARBA00004651"/>
    </source>
</evidence>
<dbReference type="Gene3D" id="3.40.50.1000">
    <property type="entry name" value="HAD superfamily/HAD-like"/>
    <property type="match status" value="1"/>
</dbReference>
<comment type="caution">
    <text evidence="16">The sequence shown here is derived from an EMBL/GenBank/DDBJ whole genome shotgun (WGS) entry which is preliminary data.</text>
</comment>
<evidence type="ECO:0000259" key="15">
    <source>
        <dbReference type="SMART" id="SM00831"/>
    </source>
</evidence>
<dbReference type="Gene3D" id="1.20.1110.10">
    <property type="entry name" value="Calcium-transporting ATPase, transmembrane domain"/>
    <property type="match status" value="1"/>
</dbReference>
<dbReference type="RefSeq" id="WP_166512555.1">
    <property type="nucleotide sequence ID" value="NZ_VNHM01000018.1"/>
</dbReference>
<dbReference type="PROSITE" id="PS00154">
    <property type="entry name" value="ATPASE_E1_E2"/>
    <property type="match status" value="1"/>
</dbReference>
<dbReference type="GO" id="GO:1902600">
    <property type="term" value="P:proton transmembrane transport"/>
    <property type="evidence" value="ECO:0007669"/>
    <property type="project" value="TreeGrafter"/>
</dbReference>
<evidence type="ECO:0000256" key="9">
    <source>
        <dbReference type="ARBA" id="ARBA00022840"/>
    </source>
</evidence>
<dbReference type="InterPro" id="IPR006068">
    <property type="entry name" value="ATPase_P-typ_cation-transptr_C"/>
</dbReference>
<dbReference type="SFLD" id="SFLDF00027">
    <property type="entry name" value="p-type_atpase"/>
    <property type="match status" value="1"/>
</dbReference>
<dbReference type="InterPro" id="IPR001757">
    <property type="entry name" value="P_typ_ATPase"/>
</dbReference>
<dbReference type="FunFam" id="3.40.50.1000:FF:000083">
    <property type="entry name" value="Sodium/potassium-transporting ATPase subunit alpha"/>
    <property type="match status" value="1"/>
</dbReference>
<feature type="transmembrane region" description="Helical" evidence="14">
    <location>
        <begin position="247"/>
        <end position="270"/>
    </location>
</feature>
<dbReference type="Pfam" id="PF13246">
    <property type="entry name" value="Cation_ATPase"/>
    <property type="match status" value="1"/>
</dbReference>
<dbReference type="EMBL" id="VNHM01000018">
    <property type="protein sequence ID" value="TYO93810.1"/>
    <property type="molecule type" value="Genomic_DNA"/>
</dbReference>
<comment type="subcellular location">
    <subcellularLocation>
        <location evidence="1">Cell membrane</location>
        <topology evidence="1">Multi-pass membrane protein</topology>
    </subcellularLocation>
</comment>
<dbReference type="SMART" id="SM00831">
    <property type="entry name" value="Cation_ATPase_N"/>
    <property type="match status" value="1"/>
</dbReference>
<dbReference type="SUPFAM" id="SSF81653">
    <property type="entry name" value="Calcium ATPase, transduction domain A"/>
    <property type="match status" value="1"/>
</dbReference>
<evidence type="ECO:0000256" key="10">
    <source>
        <dbReference type="ARBA" id="ARBA00022967"/>
    </source>
</evidence>
<organism evidence="16 17">
    <name type="scientific">Desulfallas thermosapovorans DSM 6562</name>
    <dbReference type="NCBI Taxonomy" id="1121431"/>
    <lineage>
        <taxon>Bacteria</taxon>
        <taxon>Bacillati</taxon>
        <taxon>Bacillota</taxon>
        <taxon>Clostridia</taxon>
        <taxon>Eubacteriales</taxon>
        <taxon>Desulfallaceae</taxon>
        <taxon>Desulfallas</taxon>
    </lineage>
</organism>
<keyword evidence="10" id="KW-1278">Translocase</keyword>
<name>A0A5S4ZNG8_9FIRM</name>
<evidence type="ECO:0000256" key="5">
    <source>
        <dbReference type="ARBA" id="ARBA00022568"/>
    </source>
</evidence>
<keyword evidence="8" id="KW-0547">Nucleotide-binding</keyword>
<comment type="similarity">
    <text evidence="2">Belongs to the cation transport ATPase (P-type) (TC 3.A.3) family. Type IIA subfamily.</text>
</comment>
<dbReference type="GO" id="GO:0005524">
    <property type="term" value="F:ATP binding"/>
    <property type="evidence" value="ECO:0007669"/>
    <property type="project" value="UniProtKB-KW"/>
</dbReference>
<dbReference type="InterPro" id="IPR004014">
    <property type="entry name" value="ATPase_P-typ_cation-transptr_N"/>
</dbReference>
<dbReference type="Gene3D" id="3.40.1110.10">
    <property type="entry name" value="Calcium-transporting ATPase, cytoplasmic domain N"/>
    <property type="match status" value="1"/>
</dbReference>
<evidence type="ECO:0000313" key="17">
    <source>
        <dbReference type="Proteomes" id="UP000323166"/>
    </source>
</evidence>
<keyword evidence="5" id="KW-0406">Ion transport</keyword>
<dbReference type="Pfam" id="PF00689">
    <property type="entry name" value="Cation_ATPase_C"/>
    <property type="match status" value="1"/>
</dbReference>
<dbReference type="GO" id="GO:0036376">
    <property type="term" value="P:sodium ion export across plasma membrane"/>
    <property type="evidence" value="ECO:0007669"/>
    <property type="project" value="TreeGrafter"/>
</dbReference>
<gene>
    <name evidence="16" type="ORF">LX24_02610</name>
</gene>
<comment type="catalytic activity">
    <reaction evidence="13">
        <text>Ca(2+)(in) + ATP + H2O = Ca(2+)(out) + ADP + phosphate + H(+)</text>
        <dbReference type="Rhea" id="RHEA:18105"/>
        <dbReference type="ChEBI" id="CHEBI:15377"/>
        <dbReference type="ChEBI" id="CHEBI:15378"/>
        <dbReference type="ChEBI" id="CHEBI:29108"/>
        <dbReference type="ChEBI" id="CHEBI:30616"/>
        <dbReference type="ChEBI" id="CHEBI:43474"/>
        <dbReference type="ChEBI" id="CHEBI:456216"/>
        <dbReference type="EC" id="7.2.2.10"/>
    </reaction>
</comment>
<dbReference type="GO" id="GO:0005388">
    <property type="term" value="F:P-type calcium transporter activity"/>
    <property type="evidence" value="ECO:0007669"/>
    <property type="project" value="UniProtKB-EC"/>
</dbReference>
<evidence type="ECO:0000256" key="4">
    <source>
        <dbReference type="ARBA" id="ARBA00022475"/>
    </source>
</evidence>